<sequence length="155" mass="17904">MKKYRGSIGWLAVAFLALVGCALSFNMWLQTKDLIGVLYLMFGLMLAIEMGLRYFKYATIDFDNKVIMMSKGVFMKGFGVSYKNVRNIVEWTDEKGKVKDLEILRVNGSSYHVYPYLLRRGDYADFKAELDKLFPTSTRVRPPREGGLFGKRRED</sequence>
<organism evidence="2 3">
    <name type="scientific">Feifania hominis</name>
    <dbReference type="NCBI Taxonomy" id="2763660"/>
    <lineage>
        <taxon>Bacteria</taxon>
        <taxon>Bacillati</taxon>
        <taxon>Bacillota</taxon>
        <taxon>Clostridia</taxon>
        <taxon>Eubacteriales</taxon>
        <taxon>Feifaniaceae</taxon>
        <taxon>Feifania</taxon>
    </lineage>
</organism>
<keyword evidence="1" id="KW-0472">Membrane</keyword>
<dbReference type="RefSeq" id="WP_249301349.1">
    <property type="nucleotide sequence ID" value="NZ_JACRSP010000005.1"/>
</dbReference>
<evidence type="ECO:0000256" key="1">
    <source>
        <dbReference type="SAM" id="Phobius"/>
    </source>
</evidence>
<keyword evidence="1" id="KW-1133">Transmembrane helix</keyword>
<evidence type="ECO:0000313" key="3">
    <source>
        <dbReference type="Proteomes" id="UP000620366"/>
    </source>
</evidence>
<reference evidence="2" key="1">
    <citation type="submission" date="2020-08" db="EMBL/GenBank/DDBJ databases">
        <title>Genome public.</title>
        <authorList>
            <person name="Liu C."/>
            <person name="Sun Q."/>
        </authorList>
    </citation>
    <scope>NUCLEOTIDE SEQUENCE</scope>
    <source>
        <strain evidence="2">BX7</strain>
    </source>
</reference>
<protein>
    <submittedName>
        <fullName evidence="2">Uncharacterized protein</fullName>
    </submittedName>
</protein>
<evidence type="ECO:0000313" key="2">
    <source>
        <dbReference type="EMBL" id="MBC8537090.1"/>
    </source>
</evidence>
<comment type="caution">
    <text evidence="2">The sequence shown here is derived from an EMBL/GenBank/DDBJ whole genome shotgun (WGS) entry which is preliminary data.</text>
</comment>
<dbReference type="AlphaFoldDB" id="A0A926DHC3"/>
<accession>A0A926DHC3</accession>
<proteinExistence type="predicted"/>
<gene>
    <name evidence="2" type="ORF">H8695_10365</name>
</gene>
<keyword evidence="3" id="KW-1185">Reference proteome</keyword>
<dbReference type="EMBL" id="JACRSP010000005">
    <property type="protein sequence ID" value="MBC8537090.1"/>
    <property type="molecule type" value="Genomic_DNA"/>
</dbReference>
<name>A0A926DHC3_9FIRM</name>
<dbReference type="Proteomes" id="UP000620366">
    <property type="component" value="Unassembled WGS sequence"/>
</dbReference>
<dbReference type="PROSITE" id="PS51257">
    <property type="entry name" value="PROKAR_LIPOPROTEIN"/>
    <property type="match status" value="1"/>
</dbReference>
<keyword evidence="1" id="KW-0812">Transmembrane</keyword>
<feature type="transmembrane region" description="Helical" evidence="1">
    <location>
        <begin position="34"/>
        <end position="55"/>
    </location>
</feature>